<dbReference type="Proteomes" id="UP000829685">
    <property type="component" value="Unassembled WGS sequence"/>
</dbReference>
<organism evidence="1 2">
    <name type="scientific">Neoarthrinium moseri</name>
    <dbReference type="NCBI Taxonomy" id="1658444"/>
    <lineage>
        <taxon>Eukaryota</taxon>
        <taxon>Fungi</taxon>
        <taxon>Dikarya</taxon>
        <taxon>Ascomycota</taxon>
        <taxon>Pezizomycotina</taxon>
        <taxon>Sordariomycetes</taxon>
        <taxon>Xylariomycetidae</taxon>
        <taxon>Amphisphaeriales</taxon>
        <taxon>Apiosporaceae</taxon>
        <taxon>Neoarthrinium</taxon>
    </lineage>
</organism>
<evidence type="ECO:0000313" key="1">
    <source>
        <dbReference type="EMBL" id="KAI1878930.1"/>
    </source>
</evidence>
<comment type="caution">
    <text evidence="1">The sequence shown here is derived from an EMBL/GenBank/DDBJ whole genome shotgun (WGS) entry which is preliminary data.</text>
</comment>
<evidence type="ECO:0000313" key="2">
    <source>
        <dbReference type="Proteomes" id="UP000829685"/>
    </source>
</evidence>
<accession>A0A9P9WU16</accession>
<protein>
    <submittedName>
        <fullName evidence="1">Uncharacterized protein</fullName>
    </submittedName>
</protein>
<gene>
    <name evidence="1" type="ORF">JX265_003107</name>
</gene>
<dbReference type="AlphaFoldDB" id="A0A9P9WU16"/>
<name>A0A9P9WU16_9PEZI</name>
<keyword evidence="2" id="KW-1185">Reference proteome</keyword>
<sequence>MEHIIKTFMRVLRKMDDADTLIAQFPELERIALSEPAAITDQDRRRLLDLPELDIQTANLAAVTELDKAQLLERAAKSPDALTDAEIDLLWHRFWHDVTDDEALAAEKACEAIGHDEWDELADRLARAREPLYEEHELVAFQNAPKELTWRITADFRARRQKELERALGNAAQWIVRIWEEDLRDRPGARCGYATFLDPSVKAEMGAEDYDDYDCRADGALLWAKMSIRGADAINPRWLMQRLEWPTDLVTSGETAEEGREDLTTTFQRLRESFRSVRDRPPKEALSAKGSGLVEGLLRNVFLVVDRDAVKSVSKHTRSVDDMWVWAIDPDFEPNTTPSSGEGVKSDRYQGYMRVRLQQLVKNFYEMRRWHADEFSMQALWEAAQLSRDQLFVSVHEDEAKQWTLSRDVGSAIRQL</sequence>
<dbReference type="EMBL" id="JAFIMR010000005">
    <property type="protein sequence ID" value="KAI1878930.1"/>
    <property type="molecule type" value="Genomic_DNA"/>
</dbReference>
<reference evidence="1" key="1">
    <citation type="submission" date="2021-03" db="EMBL/GenBank/DDBJ databases">
        <title>Revisited historic fungal species revealed as producer of novel bioactive compounds through whole genome sequencing and comparative genomics.</title>
        <authorList>
            <person name="Vignolle G.A."/>
            <person name="Hochenegger N."/>
            <person name="Mach R.L."/>
            <person name="Mach-Aigner A.R."/>
            <person name="Javad Rahimi M."/>
            <person name="Salim K.A."/>
            <person name="Chan C.M."/>
            <person name="Lim L.B.L."/>
            <person name="Cai F."/>
            <person name="Druzhinina I.S."/>
            <person name="U'Ren J.M."/>
            <person name="Derntl C."/>
        </authorList>
    </citation>
    <scope>NUCLEOTIDE SEQUENCE</scope>
    <source>
        <strain evidence="1">TUCIM 5799</strain>
    </source>
</reference>
<proteinExistence type="predicted"/>